<evidence type="ECO:0000313" key="2">
    <source>
        <dbReference type="EMBL" id="UUY04283.1"/>
    </source>
</evidence>
<evidence type="ECO:0000259" key="1">
    <source>
        <dbReference type="Pfam" id="PF07045"/>
    </source>
</evidence>
<gene>
    <name evidence="2" type="ORF">LRS13_01765</name>
</gene>
<name>A0ABY5PHY5_9ACTN</name>
<dbReference type="InterPro" id="IPR010753">
    <property type="entry name" value="DUF1330"/>
</dbReference>
<proteinExistence type="predicted"/>
<evidence type="ECO:0000313" key="3">
    <source>
        <dbReference type="Proteomes" id="UP001058860"/>
    </source>
</evidence>
<dbReference type="SUPFAM" id="SSF54909">
    <property type="entry name" value="Dimeric alpha+beta barrel"/>
    <property type="match status" value="1"/>
</dbReference>
<keyword evidence="3" id="KW-1185">Reference proteome</keyword>
<sequence length="123" mass="13631">MAVDPTGADLKRLLAEETHPPGPCVMLNLLKFKEGGRADYNEYARRIEPFLDRVGGEIVYAGECSTTLVAPEGHDWDAVLLVRYPSRQAFSLMVADQEYQEITGLRSGALEEAVLQATIPWSH</sequence>
<reference evidence="3" key="1">
    <citation type="submission" date="2021-11" db="EMBL/GenBank/DDBJ databases">
        <title>Cultivation dependent microbiological survey of springs from the worlds oldest radium mine currently devoted to the extraction of radon-saturated water.</title>
        <authorList>
            <person name="Kapinusova G."/>
            <person name="Smrhova T."/>
            <person name="Strejcek M."/>
            <person name="Suman J."/>
            <person name="Jani K."/>
            <person name="Pajer P."/>
            <person name="Uhlik O."/>
        </authorList>
    </citation>
    <scope>NUCLEOTIDE SEQUENCE [LARGE SCALE GENOMIC DNA]</scope>
    <source>
        <strain evidence="3">J379</strain>
    </source>
</reference>
<protein>
    <submittedName>
        <fullName evidence="2">DUF1330 domain-containing protein</fullName>
    </submittedName>
</protein>
<dbReference type="PANTHER" id="PTHR40257:SF1">
    <property type="entry name" value="DUF1330 DOMAIN-CONTAINING PROTEIN"/>
    <property type="match status" value="1"/>
</dbReference>
<accession>A0ABY5PHY5</accession>
<dbReference type="Gene3D" id="3.30.70.100">
    <property type="match status" value="1"/>
</dbReference>
<dbReference type="Proteomes" id="UP001058860">
    <property type="component" value="Chromosome"/>
</dbReference>
<dbReference type="RefSeq" id="WP_353864770.1">
    <property type="nucleotide sequence ID" value="NZ_CP088295.1"/>
</dbReference>
<dbReference type="EMBL" id="CP088295">
    <property type="protein sequence ID" value="UUY04283.1"/>
    <property type="molecule type" value="Genomic_DNA"/>
</dbReference>
<feature type="domain" description="DUF1330" evidence="1">
    <location>
        <begin position="37"/>
        <end position="113"/>
    </location>
</feature>
<dbReference type="InterPro" id="IPR011008">
    <property type="entry name" value="Dimeric_a/b-barrel"/>
</dbReference>
<dbReference type="Pfam" id="PF07045">
    <property type="entry name" value="DUF1330"/>
    <property type="match status" value="1"/>
</dbReference>
<organism evidence="2 3">
    <name type="scientific">Svornostia abyssi</name>
    <dbReference type="NCBI Taxonomy" id="2898438"/>
    <lineage>
        <taxon>Bacteria</taxon>
        <taxon>Bacillati</taxon>
        <taxon>Actinomycetota</taxon>
        <taxon>Thermoleophilia</taxon>
        <taxon>Solirubrobacterales</taxon>
        <taxon>Baekduiaceae</taxon>
        <taxon>Svornostia</taxon>
    </lineage>
</organism>
<dbReference type="PANTHER" id="PTHR40257">
    <property type="match status" value="1"/>
</dbReference>